<evidence type="ECO:0000313" key="3">
    <source>
        <dbReference type="Proteomes" id="UP001501706"/>
    </source>
</evidence>
<reference evidence="3" key="1">
    <citation type="journal article" date="2019" name="Int. J. Syst. Evol. Microbiol.">
        <title>The Global Catalogue of Microorganisms (GCM) 10K type strain sequencing project: providing services to taxonomists for standard genome sequencing and annotation.</title>
        <authorList>
            <consortium name="The Broad Institute Genomics Platform"/>
            <consortium name="The Broad Institute Genome Sequencing Center for Infectious Disease"/>
            <person name="Wu L."/>
            <person name="Ma J."/>
        </authorList>
    </citation>
    <scope>NUCLEOTIDE SEQUENCE [LARGE SCALE GENOMIC DNA]</scope>
    <source>
        <strain evidence="3">JCM 14330</strain>
    </source>
</reference>
<dbReference type="SUPFAM" id="SSF53335">
    <property type="entry name" value="S-adenosyl-L-methionine-dependent methyltransferases"/>
    <property type="match status" value="1"/>
</dbReference>
<comment type="caution">
    <text evidence="2">The sequence shown here is derived from an EMBL/GenBank/DDBJ whole genome shotgun (WGS) entry which is preliminary data.</text>
</comment>
<proteinExistence type="predicted"/>
<dbReference type="CDD" id="cd02440">
    <property type="entry name" value="AdoMet_MTases"/>
    <property type="match status" value="1"/>
</dbReference>
<dbReference type="InterPro" id="IPR029063">
    <property type="entry name" value="SAM-dependent_MTases_sf"/>
</dbReference>
<dbReference type="Proteomes" id="UP001501706">
    <property type="component" value="Unassembled WGS sequence"/>
</dbReference>
<evidence type="ECO:0000259" key="1">
    <source>
        <dbReference type="Pfam" id="PF08241"/>
    </source>
</evidence>
<dbReference type="RefSeq" id="WP_343927733.1">
    <property type="nucleotide sequence ID" value="NZ_BAAAEN010000010.1"/>
</dbReference>
<dbReference type="EMBL" id="BAAAEN010000010">
    <property type="protein sequence ID" value="GAA0510427.1"/>
    <property type="molecule type" value="Genomic_DNA"/>
</dbReference>
<evidence type="ECO:0000313" key="2">
    <source>
        <dbReference type="EMBL" id="GAA0510427.1"/>
    </source>
</evidence>
<keyword evidence="2" id="KW-0808">Transferase</keyword>
<gene>
    <name evidence="2" type="ORF">GCM10009097_29570</name>
</gene>
<protein>
    <submittedName>
        <fullName evidence="2">Class I SAM-dependent methyltransferase</fullName>
    </submittedName>
</protein>
<organism evidence="2 3">
    <name type="scientific">Pigmentiphaga daeguensis</name>
    <dbReference type="NCBI Taxonomy" id="414049"/>
    <lineage>
        <taxon>Bacteria</taxon>
        <taxon>Pseudomonadati</taxon>
        <taxon>Pseudomonadota</taxon>
        <taxon>Betaproteobacteria</taxon>
        <taxon>Burkholderiales</taxon>
        <taxon>Alcaligenaceae</taxon>
        <taxon>Pigmentiphaga</taxon>
    </lineage>
</organism>
<feature type="domain" description="Methyltransferase type 11" evidence="1">
    <location>
        <begin position="47"/>
        <end position="141"/>
    </location>
</feature>
<keyword evidence="3" id="KW-1185">Reference proteome</keyword>
<name>A0ABP3M3J4_9BURK</name>
<dbReference type="InterPro" id="IPR013216">
    <property type="entry name" value="Methyltransf_11"/>
</dbReference>
<sequence length="242" mass="27020">MSQNIYDNPAFFEGYGRLGRSVHGLAGAPEWPALGDMVGDVRDQAIVDLGCGYGWFSRWAREHGAAGVLALDVSERMLARARELTPEGGIDYRRADLEQPALPARAFDLAYSSLTFHYIQRLPELLAAIHAALKPEGRLVFSIEHPIYMASRHPGWLPGVDGRKTWPVDNYQLEGPRVTNWLAEGVVKQHRTLGTLFRLLVEAGFTVTRLVEWGPTEEQVRAMPELAEERERPMMLLVSASA</sequence>
<dbReference type="GO" id="GO:0008168">
    <property type="term" value="F:methyltransferase activity"/>
    <property type="evidence" value="ECO:0007669"/>
    <property type="project" value="UniProtKB-KW"/>
</dbReference>
<keyword evidence="2" id="KW-0489">Methyltransferase</keyword>
<accession>A0ABP3M3J4</accession>
<dbReference type="PANTHER" id="PTHR43861">
    <property type="entry name" value="TRANS-ACONITATE 2-METHYLTRANSFERASE-RELATED"/>
    <property type="match status" value="1"/>
</dbReference>
<dbReference type="Pfam" id="PF08241">
    <property type="entry name" value="Methyltransf_11"/>
    <property type="match status" value="1"/>
</dbReference>
<dbReference type="PANTHER" id="PTHR43861:SF1">
    <property type="entry name" value="TRANS-ACONITATE 2-METHYLTRANSFERASE"/>
    <property type="match status" value="1"/>
</dbReference>
<dbReference type="Gene3D" id="3.40.50.150">
    <property type="entry name" value="Vaccinia Virus protein VP39"/>
    <property type="match status" value="1"/>
</dbReference>
<dbReference type="GO" id="GO:0032259">
    <property type="term" value="P:methylation"/>
    <property type="evidence" value="ECO:0007669"/>
    <property type="project" value="UniProtKB-KW"/>
</dbReference>